<evidence type="ECO:0000256" key="2">
    <source>
        <dbReference type="ARBA" id="ARBA00022723"/>
    </source>
</evidence>
<accession>A0A1G2MKM9</accession>
<dbReference type="InterPro" id="IPR048846">
    <property type="entry name" value="PaaX-like_central"/>
</dbReference>
<keyword evidence="4" id="KW-0378">Hydrolase</keyword>
<evidence type="ECO:0000256" key="1">
    <source>
        <dbReference type="ARBA" id="ARBA00022722"/>
    </source>
</evidence>
<evidence type="ECO:0000256" key="6">
    <source>
        <dbReference type="ARBA" id="ARBA00023118"/>
    </source>
</evidence>
<keyword evidence="5" id="KW-0460">Magnesium</keyword>
<evidence type="ECO:0000256" key="3">
    <source>
        <dbReference type="ARBA" id="ARBA00022759"/>
    </source>
</evidence>
<dbReference type="Pfam" id="PF20803">
    <property type="entry name" value="PaaX_M"/>
    <property type="match status" value="1"/>
</dbReference>
<dbReference type="GO" id="GO:0043571">
    <property type="term" value="P:maintenance of CRISPR repeat elements"/>
    <property type="evidence" value="ECO:0007669"/>
    <property type="project" value="InterPro"/>
</dbReference>
<dbReference type="SUPFAM" id="SSF143430">
    <property type="entry name" value="TTP0101/SSO1404-like"/>
    <property type="match status" value="1"/>
</dbReference>
<keyword evidence="3 8" id="KW-0255">Endonuclease</keyword>
<protein>
    <submittedName>
        <fullName evidence="8">CRISPR-associated endonuclease Cas2</fullName>
    </submittedName>
</protein>
<dbReference type="PANTHER" id="PTHR30319:SF1">
    <property type="entry name" value="TRANSCRIPTIONAL REPRESSOR PAAX"/>
    <property type="match status" value="1"/>
</dbReference>
<keyword evidence="1" id="KW-0540">Nuclease</keyword>
<dbReference type="NCBIfam" id="TIGR01573">
    <property type="entry name" value="cas2"/>
    <property type="match status" value="1"/>
</dbReference>
<dbReference type="EMBL" id="MHRK01000011">
    <property type="protein sequence ID" value="OHA24427.1"/>
    <property type="molecule type" value="Genomic_DNA"/>
</dbReference>
<sequence length="190" mass="22131">MEKLEASSKRVKRANLKKALLLSVAAAGVLSVTLLAPNALQALEKMGIINFKKRQKEFINVARERLVEQGLLTKDSRGLLQLTAKGKQTLRRLELTDFQFKKPKKWDKKWRVLIFDIPEYRRALREKVRRTLRAIGFVRVQDSVWVYPYPCEDLITLLKADFKVGKDILYLVAEEMEYSFKLKKFFGLVD</sequence>
<evidence type="ECO:0000256" key="4">
    <source>
        <dbReference type="ARBA" id="ARBA00022801"/>
    </source>
</evidence>
<reference evidence="8 9" key="1">
    <citation type="journal article" date="2016" name="Nat. Commun.">
        <title>Thousands of microbial genomes shed light on interconnected biogeochemical processes in an aquifer system.</title>
        <authorList>
            <person name="Anantharaman K."/>
            <person name="Brown C.T."/>
            <person name="Hug L.A."/>
            <person name="Sharon I."/>
            <person name="Castelle C.J."/>
            <person name="Probst A.J."/>
            <person name="Thomas B.C."/>
            <person name="Singh A."/>
            <person name="Wilkins M.J."/>
            <person name="Karaoz U."/>
            <person name="Brodie E.L."/>
            <person name="Williams K.H."/>
            <person name="Hubbard S.S."/>
            <person name="Banfield J.F."/>
        </authorList>
    </citation>
    <scope>NUCLEOTIDE SEQUENCE [LARGE SCALE GENOMIC DNA]</scope>
</reference>
<proteinExistence type="predicted"/>
<dbReference type="GO" id="GO:0006351">
    <property type="term" value="P:DNA-templated transcription"/>
    <property type="evidence" value="ECO:0007669"/>
    <property type="project" value="TreeGrafter"/>
</dbReference>
<dbReference type="PANTHER" id="PTHR30319">
    <property type="entry name" value="PHENYLACETIC ACID REGULATOR-RELATED TRANSCRIPTIONAL REPRESSOR"/>
    <property type="match status" value="1"/>
</dbReference>
<dbReference type="Proteomes" id="UP000177130">
    <property type="component" value="Unassembled WGS sequence"/>
</dbReference>
<organism evidence="8 9">
    <name type="scientific">Candidatus Taylorbacteria bacterium RIFCSPHIGHO2_02_FULL_43_32b</name>
    <dbReference type="NCBI Taxonomy" id="1802306"/>
    <lineage>
        <taxon>Bacteria</taxon>
        <taxon>Candidatus Tayloriibacteriota</taxon>
    </lineage>
</organism>
<evidence type="ECO:0000259" key="7">
    <source>
        <dbReference type="Pfam" id="PF20803"/>
    </source>
</evidence>
<dbReference type="GO" id="GO:0004521">
    <property type="term" value="F:RNA endonuclease activity"/>
    <property type="evidence" value="ECO:0007669"/>
    <property type="project" value="InterPro"/>
</dbReference>
<keyword evidence="2" id="KW-0479">Metal-binding</keyword>
<evidence type="ECO:0000313" key="9">
    <source>
        <dbReference type="Proteomes" id="UP000177130"/>
    </source>
</evidence>
<feature type="domain" description="Transcriptional repressor PaaX-like central Cas2-like" evidence="7">
    <location>
        <begin position="104"/>
        <end position="176"/>
    </location>
</feature>
<name>A0A1G2MKM9_9BACT</name>
<evidence type="ECO:0000313" key="8">
    <source>
        <dbReference type="EMBL" id="OHA24427.1"/>
    </source>
</evidence>
<evidence type="ECO:0000256" key="5">
    <source>
        <dbReference type="ARBA" id="ARBA00022842"/>
    </source>
</evidence>
<gene>
    <name evidence="8" type="ORF">A3C72_01925</name>
</gene>
<comment type="caution">
    <text evidence="8">The sequence shown here is derived from an EMBL/GenBank/DDBJ whole genome shotgun (WGS) entry which is preliminary data.</text>
</comment>
<dbReference type="InterPro" id="IPR021127">
    <property type="entry name" value="CRISPR_associated_Cas2"/>
</dbReference>
<dbReference type="Gene3D" id="3.30.70.2650">
    <property type="match status" value="1"/>
</dbReference>
<dbReference type="STRING" id="1802306.A3C72_01925"/>
<keyword evidence="6" id="KW-0051">Antiviral defense</keyword>
<dbReference type="AlphaFoldDB" id="A0A1G2MKM9"/>